<dbReference type="SUPFAM" id="SSF50475">
    <property type="entry name" value="FMN-binding split barrel"/>
    <property type="match status" value="1"/>
</dbReference>
<reference evidence="4 5" key="1">
    <citation type="submission" date="2023-07" db="EMBL/GenBank/DDBJ databases">
        <title>Sorghum-associated microbial communities from plants grown in Nebraska, USA.</title>
        <authorList>
            <person name="Schachtman D."/>
        </authorList>
    </citation>
    <scope>NUCLEOTIDE SEQUENCE [LARGE SCALE GENOMIC DNA]</scope>
    <source>
        <strain evidence="4 5">BE248</strain>
    </source>
</reference>
<dbReference type="RefSeq" id="WP_309965586.1">
    <property type="nucleotide sequence ID" value="NZ_JAVDWH010000001.1"/>
</dbReference>
<keyword evidence="4" id="KW-0503">Monooxygenase</keyword>
<organism evidence="4 5">
    <name type="scientific">Aeromicrobium panaciterrae</name>
    <dbReference type="NCBI Taxonomy" id="363861"/>
    <lineage>
        <taxon>Bacteria</taxon>
        <taxon>Bacillati</taxon>
        <taxon>Actinomycetota</taxon>
        <taxon>Actinomycetes</taxon>
        <taxon>Propionibacteriales</taxon>
        <taxon>Nocardioidaceae</taxon>
        <taxon>Aeromicrobium</taxon>
    </lineage>
</organism>
<dbReference type="GO" id="GO:0004497">
    <property type="term" value="F:monooxygenase activity"/>
    <property type="evidence" value="ECO:0007669"/>
    <property type="project" value="UniProtKB-KW"/>
</dbReference>
<gene>
    <name evidence="4" type="ORF">J2X11_000221</name>
</gene>
<sequence length="206" mass="22232">MTDAELPDGISSDAAKSWPSRELIDSYLGGHHELFSWRPGEVVEIDGEAAQAAARQYRDVLGQYASGVTVITTVQGGKPVGMTCQSFTSVSLDPPLVAFLPQKTSRAFAAIRQTRKFCVNILAADQTEISNAFASRAEDKFAGVAWDLTANGTPRLEGTVGWVDCTVQDVHESGDHYLVIGKVEGLGEGDADKPLLFHQGQYRTTE</sequence>
<dbReference type="EMBL" id="JAVDWH010000001">
    <property type="protein sequence ID" value="MDR7085382.1"/>
    <property type="molecule type" value="Genomic_DNA"/>
</dbReference>
<dbReference type="InterPro" id="IPR002563">
    <property type="entry name" value="Flavin_Rdtase-like_dom"/>
</dbReference>
<dbReference type="Gene3D" id="2.30.110.10">
    <property type="entry name" value="Electron Transport, Fmn-binding Protein, Chain A"/>
    <property type="match status" value="1"/>
</dbReference>
<dbReference type="InterPro" id="IPR050268">
    <property type="entry name" value="NADH-dep_flavin_reductase"/>
</dbReference>
<comment type="similarity">
    <text evidence="1">Belongs to the non-flavoprotein flavin reductase family.</text>
</comment>
<keyword evidence="2 4" id="KW-0560">Oxidoreductase</keyword>
<evidence type="ECO:0000256" key="1">
    <source>
        <dbReference type="ARBA" id="ARBA00008898"/>
    </source>
</evidence>
<dbReference type="Pfam" id="PF01613">
    <property type="entry name" value="Flavin_Reduct"/>
    <property type="match status" value="1"/>
</dbReference>
<dbReference type="SMART" id="SM00903">
    <property type="entry name" value="Flavin_Reduct"/>
    <property type="match status" value="1"/>
</dbReference>
<keyword evidence="5" id="KW-1185">Reference proteome</keyword>
<evidence type="ECO:0000259" key="3">
    <source>
        <dbReference type="SMART" id="SM00903"/>
    </source>
</evidence>
<comment type="caution">
    <text evidence="4">The sequence shown here is derived from an EMBL/GenBank/DDBJ whole genome shotgun (WGS) entry which is preliminary data.</text>
</comment>
<dbReference type="PANTHER" id="PTHR30466">
    <property type="entry name" value="FLAVIN REDUCTASE"/>
    <property type="match status" value="1"/>
</dbReference>
<dbReference type="EC" id="1.5.1.-" evidence="4"/>
<evidence type="ECO:0000313" key="4">
    <source>
        <dbReference type="EMBL" id="MDR7085382.1"/>
    </source>
</evidence>
<dbReference type="InterPro" id="IPR012349">
    <property type="entry name" value="Split_barrel_FMN-bd"/>
</dbReference>
<dbReference type="Proteomes" id="UP001257739">
    <property type="component" value="Unassembled WGS sequence"/>
</dbReference>
<proteinExistence type="inferred from homology"/>
<feature type="domain" description="Flavin reductase like" evidence="3">
    <location>
        <begin position="61"/>
        <end position="204"/>
    </location>
</feature>
<dbReference type="PANTHER" id="PTHR30466:SF11">
    <property type="entry name" value="FLAVIN-DEPENDENT MONOOXYGENASE, REDUCTASE SUBUNIT HSAB"/>
    <property type="match status" value="1"/>
</dbReference>
<name>A0ABU1UJM6_9ACTN</name>
<accession>A0ABU1UJM6</accession>
<evidence type="ECO:0000313" key="5">
    <source>
        <dbReference type="Proteomes" id="UP001257739"/>
    </source>
</evidence>
<protein>
    <submittedName>
        <fullName evidence="4">3-hydroxy-9,10-secoandrosta-1,3,5(10)-triene-9, 17-dione monooxygenase reductase component</fullName>
        <ecNumber evidence="4">1.5.1.-</ecNumber>
    </submittedName>
</protein>
<evidence type="ECO:0000256" key="2">
    <source>
        <dbReference type="ARBA" id="ARBA00023002"/>
    </source>
</evidence>